<evidence type="ECO:0000313" key="2">
    <source>
        <dbReference type="EMBL" id="UJO18401.1"/>
    </source>
</evidence>
<organism evidence="2 3">
    <name type="scientific">Passalora fulva</name>
    <name type="common">Tomato leaf mold</name>
    <name type="synonym">Cladosporium fulvum</name>
    <dbReference type="NCBI Taxonomy" id="5499"/>
    <lineage>
        <taxon>Eukaryota</taxon>
        <taxon>Fungi</taxon>
        <taxon>Dikarya</taxon>
        <taxon>Ascomycota</taxon>
        <taxon>Pezizomycotina</taxon>
        <taxon>Dothideomycetes</taxon>
        <taxon>Dothideomycetidae</taxon>
        <taxon>Mycosphaerellales</taxon>
        <taxon>Mycosphaerellaceae</taxon>
        <taxon>Fulvia</taxon>
    </lineage>
</organism>
<proteinExistence type="predicted"/>
<dbReference type="KEGG" id="ffu:CLAFUR5_06141"/>
<feature type="compositionally biased region" description="Polar residues" evidence="1">
    <location>
        <begin position="178"/>
        <end position="193"/>
    </location>
</feature>
<dbReference type="AlphaFoldDB" id="A0A9Q8LJ83"/>
<feature type="compositionally biased region" description="Basic residues" evidence="1">
    <location>
        <begin position="466"/>
        <end position="476"/>
    </location>
</feature>
<reference evidence="2" key="1">
    <citation type="submission" date="2021-12" db="EMBL/GenBank/DDBJ databases">
        <authorList>
            <person name="Zaccaron A."/>
            <person name="Stergiopoulos I."/>
        </authorList>
    </citation>
    <scope>NUCLEOTIDE SEQUENCE</scope>
    <source>
        <strain evidence="2">Race5_Kim</strain>
    </source>
</reference>
<evidence type="ECO:0000313" key="3">
    <source>
        <dbReference type="Proteomes" id="UP000756132"/>
    </source>
</evidence>
<name>A0A9Q8LJ83_PASFU</name>
<feature type="region of interest" description="Disordered" evidence="1">
    <location>
        <begin position="169"/>
        <end position="193"/>
    </location>
</feature>
<dbReference type="Proteomes" id="UP000756132">
    <property type="component" value="Chromosome 5"/>
</dbReference>
<keyword evidence="3" id="KW-1185">Reference proteome</keyword>
<dbReference type="OMA" id="CANSMEY"/>
<evidence type="ECO:0000256" key="1">
    <source>
        <dbReference type="SAM" id="MobiDB-lite"/>
    </source>
</evidence>
<dbReference type="OrthoDB" id="3644326at2759"/>
<dbReference type="GeneID" id="71986019"/>
<feature type="region of interest" description="Disordered" evidence="1">
    <location>
        <begin position="29"/>
        <end position="68"/>
    </location>
</feature>
<reference evidence="2" key="2">
    <citation type="journal article" date="2022" name="Microb. Genom.">
        <title>A chromosome-scale genome assembly of the tomato pathogen Cladosporium fulvum reveals a compartmentalized genome architecture and the presence of a dispensable chromosome.</title>
        <authorList>
            <person name="Zaccaron A.Z."/>
            <person name="Chen L.H."/>
            <person name="Samaras A."/>
            <person name="Stergiopoulos I."/>
        </authorList>
    </citation>
    <scope>NUCLEOTIDE SEQUENCE</scope>
    <source>
        <strain evidence="2">Race5_Kim</strain>
    </source>
</reference>
<feature type="region of interest" description="Disordered" evidence="1">
    <location>
        <begin position="410"/>
        <end position="491"/>
    </location>
</feature>
<protein>
    <submittedName>
        <fullName evidence="2">Uncharacterized protein</fullName>
    </submittedName>
</protein>
<feature type="compositionally biased region" description="Basic and acidic residues" evidence="1">
    <location>
        <begin position="453"/>
        <end position="465"/>
    </location>
</feature>
<feature type="compositionally biased region" description="Polar residues" evidence="1">
    <location>
        <begin position="29"/>
        <end position="40"/>
    </location>
</feature>
<gene>
    <name evidence="2" type="ORF">CLAFUR5_06141</name>
</gene>
<feature type="region of interest" description="Disordered" evidence="1">
    <location>
        <begin position="116"/>
        <end position="146"/>
    </location>
</feature>
<dbReference type="RefSeq" id="XP_047762767.1">
    <property type="nucleotide sequence ID" value="XM_047905289.1"/>
</dbReference>
<dbReference type="EMBL" id="CP090167">
    <property type="protein sequence ID" value="UJO18401.1"/>
    <property type="molecule type" value="Genomic_DNA"/>
</dbReference>
<sequence length="491" mass="54835">MEHRITSSRATSGDRASPTLREMFKAHINNSRSHLTTHTTPPQRQPSDHQQPPQPHLFGPPHQEAPLQPTEPFWHQYPWWTHHQLYYYPEFGSYFDHPLYTAQTMDGTTIKIGYGNGSSFRDGHPTNRNAPGSPAQKRNSGPKVDIFNGDEYIRSIPLKILTRFSEAAKRDFPRPGRQGTTQATSSKEAPALTSSKVDSILDWAEEVNAADGGAAAGAQAAKKETPSEQKSRARDRLPVIAPISLAYAIPKAPKKTLVLKLDVVEMPSKKALGVALKWMEDNESSEGKLIDFGPVNLDKIKLDDLIDLYQAALAFELRPWGKVGRLQREICHRVSEGKLEISTFKLLSGWLPGDDQVLVRCANSMEYHRRKSAYNVTEMEEVAAFLQQPSNKKLDATFADVLGEWRMRREARQSERSGRRQDQISKVIDGTDYGTKSSGGVEEEATTSNTIDKGVDTVQQKEGKPTTRRRNRRTQKAKGEAKQGQDAAGAK</sequence>
<accession>A0A9Q8LJ83</accession>
<feature type="compositionally biased region" description="Basic and acidic residues" evidence="1">
    <location>
        <begin position="221"/>
        <end position="234"/>
    </location>
</feature>
<feature type="compositionally biased region" description="Basic and acidic residues" evidence="1">
    <location>
        <begin position="410"/>
        <end position="423"/>
    </location>
</feature>
<feature type="region of interest" description="Disordered" evidence="1">
    <location>
        <begin position="212"/>
        <end position="234"/>
    </location>
</feature>